<organism evidence="7 8">
    <name type="scientific">Flavobacterium cyanobacteriorum</name>
    <dbReference type="NCBI Taxonomy" id="2022802"/>
    <lineage>
        <taxon>Bacteria</taxon>
        <taxon>Pseudomonadati</taxon>
        <taxon>Bacteroidota</taxon>
        <taxon>Flavobacteriia</taxon>
        <taxon>Flavobacteriales</taxon>
        <taxon>Flavobacteriaceae</taxon>
        <taxon>Flavobacterium</taxon>
    </lineage>
</organism>
<feature type="transmembrane region" description="Helical" evidence="6">
    <location>
        <begin position="256"/>
        <end position="276"/>
    </location>
</feature>
<feature type="transmembrane region" description="Helical" evidence="6">
    <location>
        <begin position="16"/>
        <end position="38"/>
    </location>
</feature>
<dbReference type="InterPro" id="IPR002797">
    <property type="entry name" value="Polysacc_synth"/>
</dbReference>
<reference evidence="7 8" key="1">
    <citation type="submission" date="2017-07" db="EMBL/GenBank/DDBJ databases">
        <title>Flavobacterium cyanobacteriorum sp. nov., isolated from cyanobacterial aggregates in a eutrophic lake.</title>
        <authorList>
            <person name="Cai H."/>
        </authorList>
    </citation>
    <scope>NUCLEOTIDE SEQUENCE [LARGE SCALE GENOMIC DNA]</scope>
    <source>
        <strain evidence="7 8">TH021</strain>
    </source>
</reference>
<evidence type="ECO:0008006" key="9">
    <source>
        <dbReference type="Google" id="ProtNLM"/>
    </source>
</evidence>
<keyword evidence="4 6" id="KW-1133">Transmembrane helix</keyword>
<evidence type="ECO:0000256" key="4">
    <source>
        <dbReference type="ARBA" id="ARBA00022989"/>
    </source>
</evidence>
<dbReference type="InterPro" id="IPR050833">
    <property type="entry name" value="Poly_Biosynth_Transport"/>
</dbReference>
<feature type="transmembrane region" description="Helical" evidence="6">
    <location>
        <begin position="150"/>
        <end position="170"/>
    </location>
</feature>
<feature type="transmembrane region" description="Helical" evidence="6">
    <location>
        <begin position="389"/>
        <end position="408"/>
    </location>
</feature>
<dbReference type="OrthoDB" id="9815702at2"/>
<comment type="caution">
    <text evidence="7">The sequence shown here is derived from an EMBL/GenBank/DDBJ whole genome shotgun (WGS) entry which is preliminary data.</text>
</comment>
<feature type="transmembrane region" description="Helical" evidence="6">
    <location>
        <begin position="296"/>
        <end position="317"/>
    </location>
</feature>
<dbReference type="PANTHER" id="PTHR30250:SF11">
    <property type="entry name" value="O-ANTIGEN TRANSPORTER-RELATED"/>
    <property type="match status" value="1"/>
</dbReference>
<evidence type="ECO:0000256" key="6">
    <source>
        <dbReference type="SAM" id="Phobius"/>
    </source>
</evidence>
<keyword evidence="5 6" id="KW-0472">Membrane</keyword>
<sequence length="416" mass="47889">MINVKQILLNGQVTKLMTYGFGQMFNLVTPLIIIPYIVGICGEENFGKVGVGLAVSFFLIVFVDYGADLVGVREASLNRNNHKALEQLLLTSYYARAFIFILIVIAASVLFFMVPLFVREQDMFFLSLSILAGQFLSPVWFLQGVENVKWITYGNILSKAIYLIGVYIVVKSPQDYIYVNLLWGMGMIFSNALFLVLIFKRHNFKLLRVPFPEIFNFLKRDFTMFTSQIFVALQLNLPIIIISLLGGNLMAGQYKIIEQVIVVFKTYIFLFFNYVFPKICYSAEQGLNKAIKGWMLYNGLNFIFILAGMAVLYYFSYDVVAYFNTTNRYILSRLLQIAVLIPLLMAVSIPLKQLVLAFNHKQFYIIVTTVTVILCMLSIYILLPVYEVYGAFYSLIATELLIIFLYLYRLKFYNRQ</sequence>
<keyword evidence="2" id="KW-1003">Cell membrane</keyword>
<gene>
    <name evidence="7" type="ORF">CHU92_13035</name>
</gene>
<feature type="transmembrane region" description="Helical" evidence="6">
    <location>
        <begin position="329"/>
        <end position="351"/>
    </location>
</feature>
<protein>
    <recommendedName>
        <fullName evidence="9">Polysaccharide biosynthesis protein C-terminal domain-containing protein</fullName>
    </recommendedName>
</protein>
<dbReference type="GO" id="GO:0005886">
    <property type="term" value="C:plasma membrane"/>
    <property type="evidence" value="ECO:0007669"/>
    <property type="project" value="UniProtKB-SubCell"/>
</dbReference>
<dbReference type="Proteomes" id="UP000216605">
    <property type="component" value="Unassembled WGS sequence"/>
</dbReference>
<keyword evidence="3 6" id="KW-0812">Transmembrane</keyword>
<evidence type="ECO:0000256" key="3">
    <source>
        <dbReference type="ARBA" id="ARBA00022692"/>
    </source>
</evidence>
<evidence type="ECO:0000313" key="8">
    <source>
        <dbReference type="Proteomes" id="UP000216605"/>
    </source>
</evidence>
<dbReference type="Pfam" id="PF01943">
    <property type="entry name" value="Polysacc_synt"/>
    <property type="match status" value="1"/>
</dbReference>
<feature type="transmembrane region" description="Helical" evidence="6">
    <location>
        <begin position="363"/>
        <end position="383"/>
    </location>
</feature>
<dbReference type="AlphaFoldDB" id="A0A255YY12"/>
<feature type="transmembrane region" description="Helical" evidence="6">
    <location>
        <begin position="229"/>
        <end position="250"/>
    </location>
</feature>
<dbReference type="EMBL" id="NOXV01000299">
    <property type="protein sequence ID" value="OYQ33310.1"/>
    <property type="molecule type" value="Genomic_DNA"/>
</dbReference>
<comment type="subcellular location">
    <subcellularLocation>
        <location evidence="1">Cell membrane</location>
        <topology evidence="1">Multi-pass membrane protein</topology>
    </subcellularLocation>
</comment>
<proteinExistence type="predicted"/>
<dbReference type="PANTHER" id="PTHR30250">
    <property type="entry name" value="PST FAMILY PREDICTED COLANIC ACID TRANSPORTER"/>
    <property type="match status" value="1"/>
</dbReference>
<dbReference type="RefSeq" id="WP_094416263.1">
    <property type="nucleotide sequence ID" value="NZ_NOXV01000299.1"/>
</dbReference>
<feature type="transmembrane region" description="Helical" evidence="6">
    <location>
        <begin position="93"/>
        <end position="118"/>
    </location>
</feature>
<accession>A0A255YY12</accession>
<evidence type="ECO:0000256" key="5">
    <source>
        <dbReference type="ARBA" id="ARBA00023136"/>
    </source>
</evidence>
<feature type="transmembrane region" description="Helical" evidence="6">
    <location>
        <begin position="50"/>
        <end position="72"/>
    </location>
</feature>
<evidence type="ECO:0000256" key="2">
    <source>
        <dbReference type="ARBA" id="ARBA00022475"/>
    </source>
</evidence>
<feature type="transmembrane region" description="Helical" evidence="6">
    <location>
        <begin position="176"/>
        <end position="199"/>
    </location>
</feature>
<evidence type="ECO:0000313" key="7">
    <source>
        <dbReference type="EMBL" id="OYQ33310.1"/>
    </source>
</evidence>
<evidence type="ECO:0000256" key="1">
    <source>
        <dbReference type="ARBA" id="ARBA00004651"/>
    </source>
</evidence>
<keyword evidence="8" id="KW-1185">Reference proteome</keyword>
<name>A0A255YY12_9FLAO</name>
<feature type="transmembrane region" description="Helical" evidence="6">
    <location>
        <begin position="124"/>
        <end position="143"/>
    </location>
</feature>